<organism evidence="5">
    <name type="scientific">Echinostoma caproni</name>
    <dbReference type="NCBI Taxonomy" id="27848"/>
    <lineage>
        <taxon>Eukaryota</taxon>
        <taxon>Metazoa</taxon>
        <taxon>Spiralia</taxon>
        <taxon>Lophotrochozoa</taxon>
        <taxon>Platyhelminthes</taxon>
        <taxon>Trematoda</taxon>
        <taxon>Digenea</taxon>
        <taxon>Plagiorchiida</taxon>
        <taxon>Echinostomata</taxon>
        <taxon>Echinostomatoidea</taxon>
        <taxon>Echinostomatidae</taxon>
        <taxon>Echinostoma</taxon>
    </lineage>
</organism>
<dbReference type="PANTHER" id="PTHR23042">
    <property type="entry name" value="CIRCADIAN PROTEIN CLOCK/ARNT/BMAL/PAS"/>
    <property type="match status" value="1"/>
</dbReference>
<dbReference type="AlphaFoldDB" id="A0A183AEK5"/>
<dbReference type="InterPro" id="IPR035965">
    <property type="entry name" value="PAS-like_dom_sf"/>
</dbReference>
<reference evidence="5" key="1">
    <citation type="submission" date="2016-06" db="UniProtKB">
        <authorList>
            <consortium name="WormBaseParasite"/>
        </authorList>
    </citation>
    <scope>IDENTIFICATION</scope>
</reference>
<dbReference type="InterPro" id="IPR050933">
    <property type="entry name" value="Circadian_TF"/>
</dbReference>
<feature type="domain" description="PAS" evidence="2">
    <location>
        <begin position="307"/>
        <end position="359"/>
    </location>
</feature>
<dbReference type="PROSITE" id="PS50112">
    <property type="entry name" value="PAS"/>
    <property type="match status" value="1"/>
</dbReference>
<feature type="region of interest" description="Disordered" evidence="1">
    <location>
        <begin position="51"/>
        <end position="76"/>
    </location>
</feature>
<name>A0A183AEK5_9TREM</name>
<protein>
    <submittedName>
        <fullName evidence="5">PAS domain-containing protein</fullName>
    </submittedName>
</protein>
<accession>A0A183AEK5</accession>
<dbReference type="EMBL" id="UZAN01042243">
    <property type="protein sequence ID" value="VDP75405.1"/>
    <property type="molecule type" value="Genomic_DNA"/>
</dbReference>
<feature type="compositionally biased region" description="Polar residues" evidence="1">
    <location>
        <begin position="581"/>
        <end position="604"/>
    </location>
</feature>
<dbReference type="Gene3D" id="3.30.450.20">
    <property type="entry name" value="PAS domain"/>
    <property type="match status" value="2"/>
</dbReference>
<dbReference type="CDD" id="cd00130">
    <property type="entry name" value="PAS"/>
    <property type="match status" value="1"/>
</dbReference>
<feature type="region of interest" description="Disordered" evidence="1">
    <location>
        <begin position="581"/>
        <end position="614"/>
    </location>
</feature>
<keyword evidence="4" id="KW-1185">Reference proteome</keyword>
<dbReference type="Proteomes" id="UP000272942">
    <property type="component" value="Unassembled WGS sequence"/>
</dbReference>
<evidence type="ECO:0000313" key="3">
    <source>
        <dbReference type="EMBL" id="VDP75405.1"/>
    </source>
</evidence>
<dbReference type="SUPFAM" id="SSF55785">
    <property type="entry name" value="PYP-like sensor domain (PAS domain)"/>
    <property type="match status" value="1"/>
</dbReference>
<evidence type="ECO:0000259" key="2">
    <source>
        <dbReference type="PROSITE" id="PS50112"/>
    </source>
</evidence>
<reference evidence="3 4" key="2">
    <citation type="submission" date="2018-11" db="EMBL/GenBank/DDBJ databases">
        <authorList>
            <consortium name="Pathogen Informatics"/>
        </authorList>
    </citation>
    <scope>NUCLEOTIDE SEQUENCE [LARGE SCALE GENOMIC DNA]</scope>
    <source>
        <strain evidence="3 4">Egypt</strain>
    </source>
</reference>
<dbReference type="WBParaSite" id="ECPE_0000540301-mRNA-1">
    <property type="protein sequence ID" value="ECPE_0000540301-mRNA-1"/>
    <property type="gene ID" value="ECPE_0000540301"/>
</dbReference>
<dbReference type="InterPro" id="IPR000014">
    <property type="entry name" value="PAS"/>
</dbReference>
<feature type="compositionally biased region" description="Low complexity" evidence="1">
    <location>
        <begin position="62"/>
        <end position="75"/>
    </location>
</feature>
<dbReference type="OrthoDB" id="71302at2759"/>
<proteinExistence type="predicted"/>
<sequence length="614" mass="65931">MCGKGIVNYQRKKSEWYQHTLYELCHPEDSEKICEQLTGMTMPMQGASIMGLTERPSNNTGPTNPSTAASNTATSDVNVVAPQNSISPSTPGDYCSARLNNAQHPSPTNGPGAASPSVCPTRILDLKTGTVKKEGHQSHMRAGMGARRGFICRMRMGSAMLPNTNHVELGGLGSSPLGTRARIRHRQAFGPPCSSNSQPSYALIHVTGFVKPITSMHNSKPDIQLVNGQSATTQPYSLFDGLVPEDGEFGAVGHDTGGSVGLSDSDKSVDPQVPHCLVALGRLQITSRPDASDLSPLRSQEFVTRHSLDGRVTFCDQRVQNVLGISTEELLGQAFIDRIPSAKDKTAFQEVFDRAWKFKGELFTLVVKMESQASMEPVAVRCNLFSFANPFNDEVEYVVCTSTSMKSIQAAASVAAANMPNSAHKNVNSLGDLVQSSVCSQPLEFESNPGGNQSRVGLPFRGSTTVHSPTSFGGAIRSAADPQCSSYWRTALDGPDQFNTSFSPQIQPSFRSLPNQAQLLSGFRIHQSTPSELTHVPTENDPIRVKLDHEDRSLIAAQLNTHETGCAQFPTGKASTFCSSTHGGNSEYQSNSTPYMSTSNSSGPGPSFGELNII</sequence>
<gene>
    <name evidence="3" type="ORF">ECPE_LOCUS5390</name>
</gene>
<dbReference type="Pfam" id="PF14598">
    <property type="entry name" value="PAS_11"/>
    <property type="match status" value="1"/>
</dbReference>
<evidence type="ECO:0000313" key="5">
    <source>
        <dbReference type="WBParaSite" id="ECPE_0000540301-mRNA-1"/>
    </source>
</evidence>
<evidence type="ECO:0000313" key="4">
    <source>
        <dbReference type="Proteomes" id="UP000272942"/>
    </source>
</evidence>
<evidence type="ECO:0000256" key="1">
    <source>
        <dbReference type="SAM" id="MobiDB-lite"/>
    </source>
</evidence>